<feature type="region of interest" description="Disordered" evidence="6">
    <location>
        <begin position="1"/>
        <end position="80"/>
    </location>
</feature>
<proteinExistence type="inferred from homology"/>
<feature type="compositionally biased region" description="Polar residues" evidence="6">
    <location>
        <begin position="23"/>
        <end position="36"/>
    </location>
</feature>
<evidence type="ECO:0000256" key="6">
    <source>
        <dbReference type="SAM" id="MobiDB-lite"/>
    </source>
</evidence>
<gene>
    <name evidence="9" type="ORF">BCR43DRAFT_518166</name>
</gene>
<feature type="transmembrane region" description="Helical" evidence="7">
    <location>
        <begin position="457"/>
        <end position="477"/>
    </location>
</feature>
<evidence type="ECO:0000256" key="3">
    <source>
        <dbReference type="ARBA" id="ARBA00022692"/>
    </source>
</evidence>
<feature type="transmembrane region" description="Helical" evidence="7">
    <location>
        <begin position="621"/>
        <end position="638"/>
    </location>
</feature>
<evidence type="ECO:0000256" key="7">
    <source>
        <dbReference type="SAM" id="Phobius"/>
    </source>
</evidence>
<feature type="transmembrane region" description="Helical" evidence="7">
    <location>
        <begin position="644"/>
        <end position="666"/>
    </location>
</feature>
<feature type="transmembrane region" description="Helical" evidence="7">
    <location>
        <begin position="390"/>
        <end position="413"/>
    </location>
</feature>
<feature type="region of interest" description="Disordered" evidence="6">
    <location>
        <begin position="264"/>
        <end position="301"/>
    </location>
</feature>
<evidence type="ECO:0000259" key="8">
    <source>
        <dbReference type="Pfam" id="PF01490"/>
    </source>
</evidence>
<name>A0A1X2H2Z2_SYNRA</name>
<feature type="region of interest" description="Disordered" evidence="6">
    <location>
        <begin position="190"/>
        <end position="220"/>
    </location>
</feature>
<evidence type="ECO:0000313" key="9">
    <source>
        <dbReference type="EMBL" id="ORY92180.1"/>
    </source>
</evidence>
<dbReference type="GO" id="GO:0005774">
    <property type="term" value="C:vacuolar membrane"/>
    <property type="evidence" value="ECO:0007669"/>
    <property type="project" value="TreeGrafter"/>
</dbReference>
<protein>
    <submittedName>
        <fullName evidence="9">Transmembrane amino acid transporter protein-domain-containing protein</fullName>
    </submittedName>
</protein>
<dbReference type="EMBL" id="MCGN01000010">
    <property type="protein sequence ID" value="ORY92180.1"/>
    <property type="molecule type" value="Genomic_DNA"/>
</dbReference>
<keyword evidence="10" id="KW-1185">Reference proteome</keyword>
<dbReference type="InParanoid" id="A0A1X2H2Z2"/>
<keyword evidence="3 7" id="KW-0812">Transmembrane</keyword>
<feature type="transmembrane region" description="Helical" evidence="7">
    <location>
        <begin position="533"/>
        <end position="556"/>
    </location>
</feature>
<dbReference type="AlphaFoldDB" id="A0A1X2H2Z2"/>
<dbReference type="GO" id="GO:0015179">
    <property type="term" value="F:L-amino acid transmembrane transporter activity"/>
    <property type="evidence" value="ECO:0007669"/>
    <property type="project" value="TreeGrafter"/>
</dbReference>
<dbReference type="FunCoup" id="A0A1X2H2Z2">
    <property type="interactions" value="87"/>
</dbReference>
<feature type="domain" description="Amino acid transporter transmembrane" evidence="8">
    <location>
        <begin position="316"/>
        <end position="698"/>
    </location>
</feature>
<feature type="transmembrane region" description="Helical" evidence="7">
    <location>
        <begin position="500"/>
        <end position="521"/>
    </location>
</feature>
<feature type="compositionally biased region" description="Low complexity" evidence="6">
    <location>
        <begin position="141"/>
        <end position="165"/>
    </location>
</feature>
<feature type="compositionally biased region" description="Acidic residues" evidence="6">
    <location>
        <begin position="264"/>
        <end position="277"/>
    </location>
</feature>
<comment type="similarity">
    <text evidence="2">Belongs to the amino acid/polyamine transporter 2 family.</text>
</comment>
<dbReference type="PANTHER" id="PTHR22950">
    <property type="entry name" value="AMINO ACID TRANSPORTER"/>
    <property type="match status" value="1"/>
</dbReference>
<accession>A0A1X2H2Z2</accession>
<evidence type="ECO:0000256" key="5">
    <source>
        <dbReference type="ARBA" id="ARBA00023136"/>
    </source>
</evidence>
<dbReference type="Pfam" id="PF01490">
    <property type="entry name" value="Aa_trans"/>
    <property type="match status" value="1"/>
</dbReference>
<evidence type="ECO:0000256" key="2">
    <source>
        <dbReference type="ARBA" id="ARBA00008066"/>
    </source>
</evidence>
<sequence>MSSPLPANAKQNYHHREDDDGQFSHNNEESVLSSSFDRAASIARLGSPVPHNALSSSPPRSEHSVRSYGSAGGTDLEHVPSMSSGLFRPLSNATYNYDDNTLSAGLPEDQVARVVKRHLVETSPAASILSSSLQRVGTHQSSASAAASTHSHDGASSSAGSNSNSHHPKTVHQLPGGAITHDIYKWAESADAEQSRRGRTQSMYIPRQEPSDPALARLKDPGGFRRHYVYDQAARRGREPPHWMTRTFVDFLALYGHFGGEDLSDYEDEDEDEDAVDETTGLLRRRRRRGEDEEDDGDDSASRLIRRAQANAVQGTATPSKAVFLLLKSFVGTGVMFLPKAFHNGGLFFSSALLTGIACISLYSFLLLVQTRNIIPVSFGDIGGILFGRYMRFAVLTAITFSQIGFTTAYIVFVAQNLQAIIESVSKCDVRVPLAYLILGQVAVYVPLAMIRKIQKLSSFALIADLFILMGLIYLYYYDFLTLATQGVADVEWFINSKSFPMFIGTAVFTYEGVGLVIPITESMKEPERFPKVLSATMVGITTIFLSVGFISYMAFGSKVQTVILLNMPATPIVNTVQALYAMAIMLSIPLQLFPAIRIIENMLFSRSGKHNVVVKWEKNAFRFAAVLGCAGIAIAGSNDLDKFVSLVGSLACLPLCFLFPPLFHLKAVARTWTQKAIDCTILVFGVLAMIYATGITISLWSAGGAEAPVSRCPANGH</sequence>
<feature type="transmembrane region" description="Helical" evidence="7">
    <location>
        <begin position="348"/>
        <end position="369"/>
    </location>
</feature>
<feature type="region of interest" description="Disordered" evidence="6">
    <location>
        <begin position="139"/>
        <end position="175"/>
    </location>
</feature>
<evidence type="ECO:0000256" key="1">
    <source>
        <dbReference type="ARBA" id="ARBA00004141"/>
    </source>
</evidence>
<keyword evidence="5 7" id="KW-0472">Membrane</keyword>
<feature type="transmembrane region" description="Helical" evidence="7">
    <location>
        <begin position="678"/>
        <end position="701"/>
    </location>
</feature>
<dbReference type="OrthoDB" id="1684102at2759"/>
<feature type="transmembrane region" description="Helical" evidence="7">
    <location>
        <begin position="433"/>
        <end position="450"/>
    </location>
</feature>
<evidence type="ECO:0000313" key="10">
    <source>
        <dbReference type="Proteomes" id="UP000242180"/>
    </source>
</evidence>
<dbReference type="OMA" id="QESMKQP"/>
<dbReference type="STRING" id="13706.A0A1X2H2Z2"/>
<dbReference type="Proteomes" id="UP000242180">
    <property type="component" value="Unassembled WGS sequence"/>
</dbReference>
<comment type="subcellular location">
    <subcellularLocation>
        <location evidence="1">Membrane</location>
        <topology evidence="1">Multi-pass membrane protein</topology>
    </subcellularLocation>
</comment>
<keyword evidence="4 7" id="KW-1133">Transmembrane helix</keyword>
<feature type="transmembrane region" description="Helical" evidence="7">
    <location>
        <begin position="576"/>
        <end position="600"/>
    </location>
</feature>
<comment type="caution">
    <text evidence="9">The sequence shown here is derived from an EMBL/GenBank/DDBJ whole genome shotgun (WGS) entry which is preliminary data.</text>
</comment>
<reference evidence="9 10" key="1">
    <citation type="submission" date="2016-07" db="EMBL/GenBank/DDBJ databases">
        <title>Pervasive Adenine N6-methylation of Active Genes in Fungi.</title>
        <authorList>
            <consortium name="DOE Joint Genome Institute"/>
            <person name="Mondo S.J."/>
            <person name="Dannebaum R.O."/>
            <person name="Kuo R.C."/>
            <person name="Labutti K."/>
            <person name="Haridas S."/>
            <person name="Kuo A."/>
            <person name="Salamov A."/>
            <person name="Ahrendt S.R."/>
            <person name="Lipzen A."/>
            <person name="Sullivan W."/>
            <person name="Andreopoulos W.B."/>
            <person name="Clum A."/>
            <person name="Lindquist E."/>
            <person name="Daum C."/>
            <person name="Ramamoorthy G.K."/>
            <person name="Gryganskyi A."/>
            <person name="Culley D."/>
            <person name="Magnuson J.K."/>
            <person name="James T.Y."/>
            <person name="O'Malley M.A."/>
            <person name="Stajich J.E."/>
            <person name="Spatafora J.W."/>
            <person name="Visel A."/>
            <person name="Grigoriev I.V."/>
        </authorList>
    </citation>
    <scope>NUCLEOTIDE SEQUENCE [LARGE SCALE GENOMIC DNA]</scope>
    <source>
        <strain evidence="9 10">NRRL 2496</strain>
    </source>
</reference>
<feature type="compositionally biased region" description="Polar residues" evidence="6">
    <location>
        <begin position="1"/>
        <end position="11"/>
    </location>
</feature>
<dbReference type="PANTHER" id="PTHR22950:SF666">
    <property type="entry name" value="VACUOLAR AMINO ACID TRANSPORTER 4"/>
    <property type="match status" value="1"/>
</dbReference>
<evidence type="ECO:0000256" key="4">
    <source>
        <dbReference type="ARBA" id="ARBA00022989"/>
    </source>
</evidence>
<dbReference type="InterPro" id="IPR013057">
    <property type="entry name" value="AA_transpt_TM"/>
</dbReference>
<organism evidence="9 10">
    <name type="scientific">Syncephalastrum racemosum</name>
    <name type="common">Filamentous fungus</name>
    <dbReference type="NCBI Taxonomy" id="13706"/>
    <lineage>
        <taxon>Eukaryota</taxon>
        <taxon>Fungi</taxon>
        <taxon>Fungi incertae sedis</taxon>
        <taxon>Mucoromycota</taxon>
        <taxon>Mucoromycotina</taxon>
        <taxon>Mucoromycetes</taxon>
        <taxon>Mucorales</taxon>
        <taxon>Syncephalastraceae</taxon>
        <taxon>Syncephalastrum</taxon>
    </lineage>
</organism>